<dbReference type="GO" id="GO:0006633">
    <property type="term" value="P:fatty acid biosynthetic process"/>
    <property type="evidence" value="ECO:0007669"/>
    <property type="project" value="UniProtKB-UniRule"/>
</dbReference>
<comment type="catalytic activity">
    <reaction evidence="9">
        <text>malonyl-[ACP] + acetyl-CoA + H(+) = 3-oxobutanoyl-[ACP] + CO2 + CoA</text>
        <dbReference type="Rhea" id="RHEA:12080"/>
        <dbReference type="Rhea" id="RHEA-COMP:9623"/>
        <dbReference type="Rhea" id="RHEA-COMP:9625"/>
        <dbReference type="ChEBI" id="CHEBI:15378"/>
        <dbReference type="ChEBI" id="CHEBI:16526"/>
        <dbReference type="ChEBI" id="CHEBI:57287"/>
        <dbReference type="ChEBI" id="CHEBI:57288"/>
        <dbReference type="ChEBI" id="CHEBI:78449"/>
        <dbReference type="ChEBI" id="CHEBI:78450"/>
        <dbReference type="EC" id="2.3.1.180"/>
    </reaction>
</comment>
<evidence type="ECO:0000256" key="4">
    <source>
        <dbReference type="ARBA" id="ARBA00022679"/>
    </source>
</evidence>
<comment type="domain">
    <text evidence="9">The last Arg residue of the ACP-binding site is essential for the weak association between ACP/AcpP and FabH.</text>
</comment>
<evidence type="ECO:0000256" key="1">
    <source>
        <dbReference type="ARBA" id="ARBA00008642"/>
    </source>
</evidence>
<feature type="active site" evidence="9">
    <location>
        <position position="258"/>
    </location>
</feature>
<dbReference type="UniPathway" id="UPA00094"/>
<keyword evidence="9" id="KW-0511">Multifunctional enzyme</keyword>
<feature type="domain" description="Beta-ketoacyl-[acyl-carrier-protein] synthase III C-terminal" evidence="10">
    <location>
        <begin position="242"/>
        <end position="330"/>
    </location>
</feature>
<dbReference type="PANTHER" id="PTHR34069">
    <property type="entry name" value="3-OXOACYL-[ACYL-CARRIER-PROTEIN] SYNTHASE 3"/>
    <property type="match status" value="1"/>
</dbReference>
<evidence type="ECO:0000256" key="8">
    <source>
        <dbReference type="ARBA" id="ARBA00023315"/>
    </source>
</evidence>
<comment type="pathway">
    <text evidence="9">Lipid metabolism; fatty acid biosynthesis.</text>
</comment>
<dbReference type="InterPro" id="IPR013747">
    <property type="entry name" value="ACP_syn_III_C"/>
</dbReference>
<dbReference type="Gene3D" id="3.40.47.10">
    <property type="match status" value="2"/>
</dbReference>
<dbReference type="InterPro" id="IPR013751">
    <property type="entry name" value="ACP_syn_III_N"/>
</dbReference>
<dbReference type="GO" id="GO:0033818">
    <property type="term" value="F:beta-ketoacyl-acyl-carrier-protein synthase III activity"/>
    <property type="evidence" value="ECO:0007669"/>
    <property type="project" value="UniProtKB-UniRule"/>
</dbReference>
<sequence length="333" mass="35368">MSRLPAPEPTRHSRISGLGVYRPRRRVPNSELVERIDSSDEWIRSRSGILERRWSEDDETLTMMSVEASRGALDEAGLTPGDIDLVLVATFTHLMQTPSAATLVADALGSTPAGAFDLSAACAGFSYGIGVASDLVRCGTAQHVLVIGAERMSSLLDLDDRGTAFIFGDGAGAVIVSSSDTPQIGPTVWGSDGSQAALITSRQPWDEAFAADEPIWPALTMDGNPVYRWASYEMAAVAEQTLKTTGLSVDDLDAFIPHQANMRITDVMARRLGLPDRVAIARDIATQGNTSAASIPLAMDRLRQDGETKPGDLALLIGFGAGLAYAAQIVALP</sequence>
<evidence type="ECO:0000256" key="6">
    <source>
        <dbReference type="ARBA" id="ARBA00023098"/>
    </source>
</evidence>
<accession>A0A6J4LYC4</accession>
<evidence type="ECO:0000256" key="2">
    <source>
        <dbReference type="ARBA" id="ARBA00022490"/>
    </source>
</evidence>
<protein>
    <recommendedName>
        <fullName evidence="9">Beta-ketoacyl-[acyl-carrier-protein] synthase III</fullName>
        <shortName evidence="9">Beta-ketoacyl-ACP synthase III</shortName>
        <shortName evidence="9">KAS III</shortName>
        <ecNumber evidence="9">2.3.1.180</ecNumber>
    </recommendedName>
    <alternativeName>
        <fullName evidence="9">3-oxoacyl-[acyl-carrier-protein] synthase 3</fullName>
    </alternativeName>
    <alternativeName>
        <fullName evidence="9">3-oxoacyl-[acyl-carrier-protein] synthase III</fullName>
    </alternativeName>
</protein>
<organism evidence="12">
    <name type="scientific">uncultured Nocardioidaceae bacterium</name>
    <dbReference type="NCBI Taxonomy" id="253824"/>
    <lineage>
        <taxon>Bacteria</taxon>
        <taxon>Bacillati</taxon>
        <taxon>Actinomycetota</taxon>
        <taxon>Actinomycetes</taxon>
        <taxon>Propionibacteriales</taxon>
        <taxon>Nocardioidaceae</taxon>
        <taxon>environmental samples</taxon>
    </lineage>
</organism>
<dbReference type="GO" id="GO:0005737">
    <property type="term" value="C:cytoplasm"/>
    <property type="evidence" value="ECO:0007669"/>
    <property type="project" value="UniProtKB-SubCell"/>
</dbReference>
<dbReference type="NCBIfam" id="NF006829">
    <property type="entry name" value="PRK09352.1"/>
    <property type="match status" value="1"/>
</dbReference>
<dbReference type="NCBIfam" id="TIGR00747">
    <property type="entry name" value="fabH"/>
    <property type="match status" value="1"/>
</dbReference>
<reference evidence="12" key="1">
    <citation type="submission" date="2020-02" db="EMBL/GenBank/DDBJ databases">
        <authorList>
            <person name="Meier V. D."/>
        </authorList>
    </citation>
    <scope>NUCLEOTIDE SEQUENCE</scope>
    <source>
        <strain evidence="12">AVDCRST_MAG29</strain>
    </source>
</reference>
<dbReference type="AlphaFoldDB" id="A0A6J4LYC4"/>
<evidence type="ECO:0000259" key="10">
    <source>
        <dbReference type="Pfam" id="PF08541"/>
    </source>
</evidence>
<keyword evidence="8 9" id="KW-0012">Acyltransferase</keyword>
<comment type="subcellular location">
    <subcellularLocation>
        <location evidence="9">Cytoplasm</location>
    </subcellularLocation>
</comment>
<feature type="active site" evidence="9">
    <location>
        <position position="289"/>
    </location>
</feature>
<comment type="subunit">
    <text evidence="9">Homodimer.</text>
</comment>
<dbReference type="PANTHER" id="PTHR34069:SF2">
    <property type="entry name" value="BETA-KETOACYL-[ACYL-CARRIER-PROTEIN] SYNTHASE III"/>
    <property type="match status" value="1"/>
</dbReference>
<feature type="active site" evidence="9">
    <location>
        <position position="122"/>
    </location>
</feature>
<evidence type="ECO:0000256" key="7">
    <source>
        <dbReference type="ARBA" id="ARBA00023160"/>
    </source>
</evidence>
<evidence type="ECO:0000313" key="12">
    <source>
        <dbReference type="EMBL" id="CAA9345116.1"/>
    </source>
</evidence>
<evidence type="ECO:0000256" key="9">
    <source>
        <dbReference type="HAMAP-Rule" id="MF_01815"/>
    </source>
</evidence>
<dbReference type="Pfam" id="PF08541">
    <property type="entry name" value="ACP_syn_III_C"/>
    <property type="match status" value="1"/>
</dbReference>
<dbReference type="InterPro" id="IPR004655">
    <property type="entry name" value="FabH"/>
</dbReference>
<keyword evidence="5 9" id="KW-0276">Fatty acid metabolism</keyword>
<keyword evidence="6 9" id="KW-0443">Lipid metabolism</keyword>
<keyword evidence="3 9" id="KW-0444">Lipid biosynthesis</keyword>
<dbReference type="EMBL" id="CADCUG010000115">
    <property type="protein sequence ID" value="CAA9345116.1"/>
    <property type="molecule type" value="Genomic_DNA"/>
</dbReference>
<feature type="domain" description="Beta-ketoacyl-[acyl-carrier-protein] synthase III N-terminal" evidence="11">
    <location>
        <begin position="116"/>
        <end position="193"/>
    </location>
</feature>
<dbReference type="GO" id="GO:0044550">
    <property type="term" value="P:secondary metabolite biosynthetic process"/>
    <property type="evidence" value="ECO:0007669"/>
    <property type="project" value="TreeGrafter"/>
</dbReference>
<proteinExistence type="inferred from homology"/>
<evidence type="ECO:0000259" key="11">
    <source>
        <dbReference type="Pfam" id="PF08545"/>
    </source>
</evidence>
<evidence type="ECO:0000256" key="5">
    <source>
        <dbReference type="ARBA" id="ARBA00022832"/>
    </source>
</evidence>
<dbReference type="HAMAP" id="MF_01815">
    <property type="entry name" value="FabH"/>
    <property type="match status" value="1"/>
</dbReference>
<gene>
    <name evidence="9" type="primary">fabH</name>
    <name evidence="12" type="ORF">AVDCRST_MAG29-1823</name>
</gene>
<dbReference type="EC" id="2.3.1.180" evidence="9"/>
<comment type="function">
    <text evidence="9">Catalyzes the condensation reaction of fatty acid synthesis by the addition to an acyl acceptor of two carbons from malonyl-ACP. Catalyzes the first condensation reaction which initiates fatty acid synthesis and may therefore play a role in governing the total rate of fatty acid production. Possesses both acetoacetyl-ACP synthase and acetyl transacylase activities. Its substrate specificity determines the biosynthesis of branched-chain and/or straight-chain of fatty acids.</text>
</comment>
<keyword evidence="2 9" id="KW-0963">Cytoplasm</keyword>
<evidence type="ECO:0000256" key="3">
    <source>
        <dbReference type="ARBA" id="ARBA00022516"/>
    </source>
</evidence>
<keyword evidence="4 9" id="KW-0808">Transferase</keyword>
<name>A0A6J4LYC4_9ACTN</name>
<dbReference type="InterPro" id="IPR016039">
    <property type="entry name" value="Thiolase-like"/>
</dbReference>
<feature type="region of interest" description="ACP-binding" evidence="9">
    <location>
        <begin position="259"/>
        <end position="263"/>
    </location>
</feature>
<keyword evidence="7 9" id="KW-0275">Fatty acid biosynthesis</keyword>
<dbReference type="Pfam" id="PF08545">
    <property type="entry name" value="ACP_syn_III"/>
    <property type="match status" value="1"/>
</dbReference>
<dbReference type="GO" id="GO:0004315">
    <property type="term" value="F:3-oxoacyl-[acyl-carrier-protein] synthase activity"/>
    <property type="evidence" value="ECO:0007669"/>
    <property type="project" value="InterPro"/>
</dbReference>
<dbReference type="CDD" id="cd00830">
    <property type="entry name" value="KAS_III"/>
    <property type="match status" value="1"/>
</dbReference>
<comment type="similarity">
    <text evidence="1 9">Belongs to the thiolase-like superfamily. FabH family.</text>
</comment>
<dbReference type="SUPFAM" id="SSF53901">
    <property type="entry name" value="Thiolase-like"/>
    <property type="match status" value="1"/>
</dbReference>